<feature type="transmembrane region" description="Helical" evidence="1">
    <location>
        <begin position="147"/>
        <end position="164"/>
    </location>
</feature>
<organism evidence="3 4">
    <name type="scientific">Romboutsia maritimum</name>
    <dbReference type="NCBI Taxonomy" id="2020948"/>
    <lineage>
        <taxon>Bacteria</taxon>
        <taxon>Bacillati</taxon>
        <taxon>Bacillota</taxon>
        <taxon>Clostridia</taxon>
        <taxon>Peptostreptococcales</taxon>
        <taxon>Peptostreptococcaceae</taxon>
        <taxon>Romboutsia</taxon>
    </lineage>
</organism>
<evidence type="ECO:0000259" key="2">
    <source>
        <dbReference type="Pfam" id="PF02517"/>
    </source>
</evidence>
<evidence type="ECO:0000313" key="3">
    <source>
        <dbReference type="EMBL" id="RDY23692.1"/>
    </source>
</evidence>
<dbReference type="GO" id="GO:0006508">
    <property type="term" value="P:proteolysis"/>
    <property type="evidence" value="ECO:0007669"/>
    <property type="project" value="UniProtKB-KW"/>
</dbReference>
<keyword evidence="3" id="KW-0378">Hydrolase</keyword>
<keyword evidence="1" id="KW-0472">Membrane</keyword>
<feature type="domain" description="CAAX prenyl protease 2/Lysostaphin resistance protein A-like" evidence="2">
    <location>
        <begin position="112"/>
        <end position="222"/>
    </location>
</feature>
<evidence type="ECO:0000313" key="4">
    <source>
        <dbReference type="Proteomes" id="UP000243494"/>
    </source>
</evidence>
<proteinExistence type="predicted"/>
<feature type="transmembrane region" description="Helical" evidence="1">
    <location>
        <begin position="83"/>
        <end position="100"/>
    </location>
</feature>
<feature type="transmembrane region" description="Helical" evidence="1">
    <location>
        <begin position="106"/>
        <end position="126"/>
    </location>
</feature>
<feature type="transmembrane region" description="Helical" evidence="1">
    <location>
        <begin position="184"/>
        <end position="202"/>
    </location>
</feature>
<dbReference type="Proteomes" id="UP000243494">
    <property type="component" value="Unassembled WGS sequence"/>
</dbReference>
<keyword evidence="3" id="KW-0645">Protease</keyword>
<feature type="transmembrane region" description="Helical" evidence="1">
    <location>
        <begin position="9"/>
        <end position="28"/>
    </location>
</feature>
<dbReference type="AlphaFoldDB" id="A0A371IT86"/>
<accession>A0A371IT86</accession>
<comment type="caution">
    <text evidence="3">The sequence shown here is derived from an EMBL/GenBank/DDBJ whole genome shotgun (WGS) entry which is preliminary data.</text>
</comment>
<evidence type="ECO:0000256" key="1">
    <source>
        <dbReference type="SAM" id="Phobius"/>
    </source>
</evidence>
<name>A0A371IT86_9FIRM</name>
<gene>
    <name evidence="3" type="ORF">CHF27_007090</name>
</gene>
<dbReference type="GO" id="GO:0080120">
    <property type="term" value="P:CAAX-box protein maturation"/>
    <property type="evidence" value="ECO:0007669"/>
    <property type="project" value="UniProtKB-ARBA"/>
</dbReference>
<keyword evidence="1" id="KW-0812">Transmembrane</keyword>
<dbReference type="RefSeq" id="WP_095405845.1">
    <property type="nucleotide sequence ID" value="NZ_NOJZ02000009.1"/>
</dbReference>
<keyword evidence="1" id="KW-1133">Transmembrane helix</keyword>
<protein>
    <submittedName>
        <fullName evidence="3">CPBP family intramembrane metalloprotease</fullName>
    </submittedName>
</protein>
<keyword evidence="4" id="KW-1185">Reference proteome</keyword>
<dbReference type="EMBL" id="NOJZ02000009">
    <property type="protein sequence ID" value="RDY23692.1"/>
    <property type="molecule type" value="Genomic_DNA"/>
</dbReference>
<dbReference type="OrthoDB" id="1750517at2"/>
<dbReference type="GO" id="GO:0008237">
    <property type="term" value="F:metallopeptidase activity"/>
    <property type="evidence" value="ECO:0007669"/>
    <property type="project" value="UniProtKB-KW"/>
</dbReference>
<keyword evidence="3" id="KW-0482">Metalloprotease</keyword>
<feature type="transmembrane region" description="Helical" evidence="1">
    <location>
        <begin position="40"/>
        <end position="62"/>
    </location>
</feature>
<dbReference type="GO" id="GO:0004175">
    <property type="term" value="F:endopeptidase activity"/>
    <property type="evidence" value="ECO:0007669"/>
    <property type="project" value="UniProtKB-ARBA"/>
</dbReference>
<dbReference type="Pfam" id="PF02517">
    <property type="entry name" value="Rce1-like"/>
    <property type="match status" value="1"/>
</dbReference>
<reference evidence="3 4" key="1">
    <citation type="journal article" date="2017" name="Genome Announc.">
        <title>Draft Genome Sequence of Romboutsia maritimum sp. nov. Strain CCRI-22766(T), Isolated from Coastal Estuarine Mud.</title>
        <authorList>
            <person name="Maheux A.F."/>
            <person name="Boudreau D.K."/>
            <person name="Berube E."/>
            <person name="Boissinot M."/>
            <person name="Raymond F."/>
            <person name="Brodeur S."/>
            <person name="Corbeil J."/>
            <person name="Brightwell G."/>
            <person name="Broda D."/>
            <person name="Omar R.F."/>
            <person name="Bergeron M.G."/>
        </authorList>
    </citation>
    <scope>NUCLEOTIDE SEQUENCE [LARGE SCALE GENOMIC DNA]</scope>
    <source>
        <strain evidence="3 4">CCRI-22766</strain>
    </source>
</reference>
<dbReference type="InterPro" id="IPR003675">
    <property type="entry name" value="Rce1/LyrA-like_dom"/>
</dbReference>
<sequence>MNSKYKYKLCMMDSIFLIGIIQLFRSFINKILLSQLNLNLLNAQIINMISCMIVCISLSLILKNNELYSPVGHKLITMTNTKRTLPKIILLGILTVLIVINPNFNGGYIISNIIPLVTSTIIIPILEELLFREYLWNYFKNYVRNRFKIFIGITILYGIYYIGYIDTIHRELTLVNQSAYTLNFILYGVGRYLVLGSILGFIKMKFKDTQICILVHSLINVIKL</sequence>